<reference evidence="1" key="1">
    <citation type="submission" date="2022-11" db="EMBL/GenBank/DDBJ databases">
        <title>Centuries of genome instability and evolution in soft-shell clam transmissible cancer (bioRxiv).</title>
        <authorList>
            <person name="Hart S.F.M."/>
            <person name="Yonemitsu M.A."/>
            <person name="Giersch R.M."/>
            <person name="Beal B.F."/>
            <person name="Arriagada G."/>
            <person name="Davis B.W."/>
            <person name="Ostrander E.A."/>
            <person name="Goff S.P."/>
            <person name="Metzger M.J."/>
        </authorList>
    </citation>
    <scope>NUCLEOTIDE SEQUENCE</scope>
    <source>
        <strain evidence="1">MELC-2E11</strain>
        <tissue evidence="1">Siphon/mantle</tissue>
    </source>
</reference>
<keyword evidence="2" id="KW-1185">Reference proteome</keyword>
<name>A0ABY7EZX2_MYAAR</name>
<accession>A0ABY7EZX2</accession>
<sequence>MTDDPCFWPSGVTCRPWVSYGTYRRRNHSDDDTSRARGRWQTGDLQIGYRNERDARTNSGFKTEQSNTDTRFVNWKTVKPSYIENYKASIEGSKVLINLSSKSPREEEDINAYYREIVTEINAVTKKCIPKAKFKPYIKPYWTKNISLLHKKMTDARSKWILNGRKTHESSNTRKLYKTAKAEFRKAHRYAVPNFIMKLEQEIDETAEMDQNQFWKLINKKRKKVKFDKVFEMNFSGKTCNRPEEINEGWKHYFTDLYSPDETDMERHMLR</sequence>
<evidence type="ECO:0000313" key="2">
    <source>
        <dbReference type="Proteomes" id="UP001164746"/>
    </source>
</evidence>
<organism evidence="1 2">
    <name type="scientific">Mya arenaria</name>
    <name type="common">Soft-shell clam</name>
    <dbReference type="NCBI Taxonomy" id="6604"/>
    <lineage>
        <taxon>Eukaryota</taxon>
        <taxon>Metazoa</taxon>
        <taxon>Spiralia</taxon>
        <taxon>Lophotrochozoa</taxon>
        <taxon>Mollusca</taxon>
        <taxon>Bivalvia</taxon>
        <taxon>Autobranchia</taxon>
        <taxon>Heteroconchia</taxon>
        <taxon>Euheterodonta</taxon>
        <taxon>Imparidentia</taxon>
        <taxon>Neoheterodontei</taxon>
        <taxon>Myida</taxon>
        <taxon>Myoidea</taxon>
        <taxon>Myidae</taxon>
        <taxon>Mya</taxon>
    </lineage>
</organism>
<evidence type="ECO:0000313" key="1">
    <source>
        <dbReference type="EMBL" id="WAR14514.1"/>
    </source>
</evidence>
<gene>
    <name evidence="1" type="ORF">MAR_004619</name>
</gene>
<dbReference type="EMBL" id="CP111020">
    <property type="protein sequence ID" value="WAR14514.1"/>
    <property type="molecule type" value="Genomic_DNA"/>
</dbReference>
<proteinExistence type="predicted"/>
<protein>
    <submittedName>
        <fullName evidence="1">Uncharacterized protein</fullName>
    </submittedName>
</protein>
<dbReference type="Proteomes" id="UP001164746">
    <property type="component" value="Chromosome 9"/>
</dbReference>